<evidence type="ECO:0000313" key="2">
    <source>
        <dbReference type="RefSeq" id="XP_075101752.1"/>
    </source>
</evidence>
<dbReference type="RefSeq" id="XP_075101752.1">
    <property type="nucleotide sequence ID" value="XM_075245651.1"/>
</dbReference>
<protein>
    <submittedName>
        <fullName evidence="2">Uncharacterized protein LOC142177183</fullName>
    </submittedName>
</protein>
<name>A0AC58TWX9_TOBAC</name>
<proteinExistence type="predicted"/>
<gene>
    <name evidence="2" type="primary">LOC142177183</name>
</gene>
<evidence type="ECO:0000313" key="1">
    <source>
        <dbReference type="Proteomes" id="UP000790787"/>
    </source>
</evidence>
<dbReference type="Proteomes" id="UP000790787">
    <property type="component" value="Chromosome 23"/>
</dbReference>
<reference evidence="1" key="1">
    <citation type="journal article" date="2014" name="Nat. Commun.">
        <title>The tobacco genome sequence and its comparison with those of tomato and potato.</title>
        <authorList>
            <person name="Sierro N."/>
            <person name="Battey J.N."/>
            <person name="Ouadi S."/>
            <person name="Bakaher N."/>
            <person name="Bovet L."/>
            <person name="Willig A."/>
            <person name="Goepfert S."/>
            <person name="Peitsch M.C."/>
            <person name="Ivanov N.V."/>
        </authorList>
    </citation>
    <scope>NUCLEOTIDE SEQUENCE [LARGE SCALE GENOMIC DNA]</scope>
</reference>
<sequence length="143" mass="16473">MSAPLEINEGESTTRPSLFNGKYYSWWKARMEDFLTAGDYELWTIVNQGPFIPTKQNAQSETVPKDPSKFVAADFRMMEKTAKAKKILICGLCPDEYNRIYVCSNAKQIWDAVQTSHVGTNQVKRSKIELLMRNYELFSMKES</sequence>
<reference evidence="2" key="2">
    <citation type="submission" date="2025-08" db="UniProtKB">
        <authorList>
            <consortium name="RefSeq"/>
        </authorList>
    </citation>
    <scope>IDENTIFICATION</scope>
    <source>
        <tissue evidence="2">Leaf</tissue>
    </source>
</reference>
<keyword evidence="1" id="KW-1185">Reference proteome</keyword>
<accession>A0AC58TWX9</accession>
<organism evidence="1 2">
    <name type="scientific">Nicotiana tabacum</name>
    <name type="common">Common tobacco</name>
    <dbReference type="NCBI Taxonomy" id="4097"/>
    <lineage>
        <taxon>Eukaryota</taxon>
        <taxon>Viridiplantae</taxon>
        <taxon>Streptophyta</taxon>
        <taxon>Embryophyta</taxon>
        <taxon>Tracheophyta</taxon>
        <taxon>Spermatophyta</taxon>
        <taxon>Magnoliopsida</taxon>
        <taxon>eudicotyledons</taxon>
        <taxon>Gunneridae</taxon>
        <taxon>Pentapetalae</taxon>
        <taxon>asterids</taxon>
        <taxon>lamiids</taxon>
        <taxon>Solanales</taxon>
        <taxon>Solanaceae</taxon>
        <taxon>Nicotianoideae</taxon>
        <taxon>Nicotianeae</taxon>
        <taxon>Nicotiana</taxon>
    </lineage>
</organism>